<keyword evidence="3" id="KW-1185">Reference proteome</keyword>
<dbReference type="PANTHER" id="PTHR36503">
    <property type="entry name" value="BLR2520 PROTEIN"/>
    <property type="match status" value="1"/>
</dbReference>
<dbReference type="PROSITE" id="PS51819">
    <property type="entry name" value="VOC"/>
    <property type="match status" value="1"/>
</dbReference>
<dbReference type="InterPro" id="IPR037523">
    <property type="entry name" value="VOC_core"/>
</dbReference>
<dbReference type="InterPro" id="IPR004360">
    <property type="entry name" value="Glyas_Fos-R_dOase_dom"/>
</dbReference>
<accession>A0ABS4E806</accession>
<name>A0ABS4E806_9FIRM</name>
<reference evidence="2 3" key="1">
    <citation type="submission" date="2021-03" db="EMBL/GenBank/DDBJ databases">
        <title>Genomic Encyclopedia of Type Strains, Phase IV (KMG-IV): sequencing the most valuable type-strain genomes for metagenomic binning, comparative biology and taxonomic classification.</title>
        <authorList>
            <person name="Goeker M."/>
        </authorList>
    </citation>
    <scope>NUCLEOTIDE SEQUENCE [LARGE SCALE GENOMIC DNA]</scope>
    <source>
        <strain evidence="2 3">DSM 1289</strain>
    </source>
</reference>
<evidence type="ECO:0000313" key="2">
    <source>
        <dbReference type="EMBL" id="MBP1854059.1"/>
    </source>
</evidence>
<dbReference type="Pfam" id="PF00903">
    <property type="entry name" value="Glyoxalase"/>
    <property type="match status" value="1"/>
</dbReference>
<feature type="domain" description="VOC" evidence="1">
    <location>
        <begin position="4"/>
        <end position="126"/>
    </location>
</feature>
<organism evidence="2 3">
    <name type="scientific">Metaclostridioides mangenotii</name>
    <dbReference type="NCBI Taxonomy" id="1540"/>
    <lineage>
        <taxon>Bacteria</taxon>
        <taxon>Bacillati</taxon>
        <taxon>Bacillota</taxon>
        <taxon>Clostridia</taxon>
        <taxon>Peptostreptococcales</taxon>
        <taxon>Peptostreptococcaceae</taxon>
        <taxon>Metaclostridioides</taxon>
    </lineage>
</organism>
<dbReference type="InterPro" id="IPR029068">
    <property type="entry name" value="Glyas_Bleomycin-R_OHBP_Dase"/>
</dbReference>
<dbReference type="EMBL" id="JAGGJX010000001">
    <property type="protein sequence ID" value="MBP1854059.1"/>
    <property type="molecule type" value="Genomic_DNA"/>
</dbReference>
<evidence type="ECO:0000259" key="1">
    <source>
        <dbReference type="PROSITE" id="PS51819"/>
    </source>
</evidence>
<dbReference type="Gene3D" id="3.10.180.10">
    <property type="entry name" value="2,3-Dihydroxybiphenyl 1,2-Dioxygenase, domain 1"/>
    <property type="match status" value="1"/>
</dbReference>
<protein>
    <submittedName>
        <fullName evidence="2">Catechol 2,3-dioxygenase-like lactoylglutathione lyase family enzyme</fullName>
    </submittedName>
</protein>
<dbReference type="SUPFAM" id="SSF54593">
    <property type="entry name" value="Glyoxalase/Bleomycin resistance protein/Dihydroxybiphenyl dioxygenase"/>
    <property type="match status" value="1"/>
</dbReference>
<dbReference type="RefSeq" id="WP_209455642.1">
    <property type="nucleotide sequence ID" value="NZ_BAAACS010000017.1"/>
</dbReference>
<dbReference type="PANTHER" id="PTHR36503:SF3">
    <property type="entry name" value="BLR0126 PROTEIN"/>
    <property type="match status" value="1"/>
</dbReference>
<proteinExistence type="predicted"/>
<evidence type="ECO:0000313" key="3">
    <source>
        <dbReference type="Proteomes" id="UP000767291"/>
    </source>
</evidence>
<gene>
    <name evidence="2" type="ORF">J2Z43_000449</name>
</gene>
<comment type="caution">
    <text evidence="2">The sequence shown here is derived from an EMBL/GenBank/DDBJ whole genome shotgun (WGS) entry which is preliminary data.</text>
</comment>
<dbReference type="Proteomes" id="UP000767291">
    <property type="component" value="Unassembled WGS sequence"/>
</dbReference>
<sequence>MKAQINLITIWTNNIDKMKTFYKEVLGFEIIEDLGGYVEFNNKGVRFAISKRSVMDIYSKDFKEKISGQAFELAFPCEDQDDVDDSFARLITLGARPINEPQNMPWNQRTALFADPDGNIHEIFADIK</sequence>